<name>A0A3D8I1V2_9HELI</name>
<gene>
    <name evidence="1" type="ORF">CQA53_11625</name>
</gene>
<reference evidence="1 2" key="1">
    <citation type="submission" date="2018-04" db="EMBL/GenBank/DDBJ databases">
        <title>Novel Campyloabacter and Helicobacter Species and Strains.</title>
        <authorList>
            <person name="Mannion A.J."/>
            <person name="Shen Z."/>
            <person name="Fox J.G."/>
        </authorList>
    </citation>
    <scope>NUCLEOTIDE SEQUENCE [LARGE SCALE GENOMIC DNA]</scope>
    <source>
        <strain evidence="1 2">MIT 17-337</strain>
    </source>
</reference>
<accession>A0A3D8I1V2</accession>
<organism evidence="1 2">
    <name type="scientific">Helicobacter didelphidarum</name>
    <dbReference type="NCBI Taxonomy" id="2040648"/>
    <lineage>
        <taxon>Bacteria</taxon>
        <taxon>Pseudomonadati</taxon>
        <taxon>Campylobacterota</taxon>
        <taxon>Epsilonproteobacteria</taxon>
        <taxon>Campylobacterales</taxon>
        <taxon>Helicobacteraceae</taxon>
        <taxon>Helicobacter</taxon>
    </lineage>
</organism>
<feature type="non-terminal residue" evidence="1">
    <location>
        <position position="1"/>
    </location>
</feature>
<protein>
    <submittedName>
        <fullName evidence="1">Uncharacterized protein</fullName>
    </submittedName>
</protein>
<dbReference type="AlphaFoldDB" id="A0A3D8I1V2"/>
<proteinExistence type="predicted"/>
<sequence>SYWKFKEICEANYDILDSNERTKKLLNLFNVNDRKLEENLQFENNHYIARFRYDTWRIKSQLNIQLNTDKKIIKIYVGDGAMWYDKRPIMLGNEANMDFRIEWDNFLMCGNLDKRRK</sequence>
<dbReference type="EMBL" id="NXLQ01000151">
    <property type="protein sequence ID" value="RDU59109.1"/>
    <property type="molecule type" value="Genomic_DNA"/>
</dbReference>
<evidence type="ECO:0000313" key="1">
    <source>
        <dbReference type="EMBL" id="RDU59109.1"/>
    </source>
</evidence>
<dbReference type="Proteomes" id="UP000256379">
    <property type="component" value="Unassembled WGS sequence"/>
</dbReference>
<dbReference type="RefSeq" id="WP_181882481.1">
    <property type="nucleotide sequence ID" value="NZ_NXLQ01000151.1"/>
</dbReference>
<keyword evidence="2" id="KW-1185">Reference proteome</keyword>
<evidence type="ECO:0000313" key="2">
    <source>
        <dbReference type="Proteomes" id="UP000256379"/>
    </source>
</evidence>
<comment type="caution">
    <text evidence="1">The sequence shown here is derived from an EMBL/GenBank/DDBJ whole genome shotgun (WGS) entry which is preliminary data.</text>
</comment>